<dbReference type="Pfam" id="PF01228">
    <property type="entry name" value="Gly_radical"/>
    <property type="match status" value="1"/>
</dbReference>
<evidence type="ECO:0000313" key="7">
    <source>
        <dbReference type="Proteomes" id="UP000674938"/>
    </source>
</evidence>
<evidence type="ECO:0000256" key="3">
    <source>
        <dbReference type="PROSITE-ProRule" id="PRU00493"/>
    </source>
</evidence>
<comment type="caution">
    <text evidence="6">The sequence shown here is derived from an EMBL/GenBank/DDBJ whole genome shotgun (WGS) entry which is preliminary data.</text>
</comment>
<gene>
    <name evidence="6" type="ORF">I6N95_11300</name>
</gene>
<evidence type="ECO:0000256" key="1">
    <source>
        <dbReference type="ARBA" id="ARBA00022818"/>
    </source>
</evidence>
<organism evidence="6 7">
    <name type="scientific">Vagococcus allomyrinae</name>
    <dbReference type="NCBI Taxonomy" id="2794353"/>
    <lineage>
        <taxon>Bacteria</taxon>
        <taxon>Bacillati</taxon>
        <taxon>Bacillota</taxon>
        <taxon>Bacilli</taxon>
        <taxon>Lactobacillales</taxon>
        <taxon>Enterococcaceae</taxon>
        <taxon>Vagococcus</taxon>
    </lineage>
</organism>
<dbReference type="GO" id="GO:0016829">
    <property type="term" value="F:lyase activity"/>
    <property type="evidence" value="ECO:0007669"/>
    <property type="project" value="UniProtKB-KW"/>
</dbReference>
<keyword evidence="1 3" id="KW-0556">Organic radical</keyword>
<feature type="domain" description="Glycine radical" evidence="4">
    <location>
        <begin position="694"/>
        <end position="815"/>
    </location>
</feature>
<dbReference type="PANTHER" id="PTHR43641">
    <property type="entry name" value="FORMATE ACETYLTRANSFERASE 3-RELATED"/>
    <property type="match status" value="1"/>
</dbReference>
<keyword evidence="7" id="KW-1185">Reference proteome</keyword>
<evidence type="ECO:0000259" key="5">
    <source>
        <dbReference type="PROSITE" id="PS51554"/>
    </source>
</evidence>
<dbReference type="PROSITE" id="PS51149">
    <property type="entry name" value="GLY_RADICAL_2"/>
    <property type="match status" value="1"/>
</dbReference>
<sequence>MSKVVEATSNVEFEEFSRTDRVQRLRDKFMKTRPNVDIERAVIYDRVFKQSDELANDPLIVARAKAFYTFLNERTIYIEDDQLFAGSFGKQARAFPIYPESVGDDLVDEYRKLPTREIDSFDYAEEDRLILEELLPRWHEHSLRQQIFPNMDDFEKNLFLMHPKTSIVGGTNVFTLDVPLNGPAGHITPDYQTVMAEGFLGIKERAEKRLIEAKEKGDKEGVDFLEAAIISCDAIANFAKRYADLARGMAAEETDENRKTELLEMAERCDRVPALPPRNFKEGLQAVWFTFVGIQMEAFQRCFSAGRLDQYLNPFLENDLNEGTITMAEAQEALDCLWMKFPETNYINSEYYSHIASGFPSQQQIIVGGQTPEGKESSNLLSYMAIQASINTLLHQPSISVRFCEDTPDSLISKACELARLGTGHPSFFNDRRCVPALVRKGIELEDARDYSSVGCASIQPTRKDKGSHNAGYINVASALEFALHDGYWKKGDRQMGLHTGDPREFTDFEQVIGAFEKQLGMMIDVYSKTAVKVEEAHRDGVPTPYISCFVQDCIGRARDRSNGGALINSGMTPRGIGLADVADSLAAIKKLVFDDQTLTMGQLLDALEANFEGQEEVRQLLINKAPKYGNDDELADEMAMRTVDIYVNETDKHESLFGGKFHPGFSSVSSNVPYGTAVAALPNGRKEFVPLADGCSPSHHVDKEGPTAVAISAGKLDHEGMSGGSILNVKFNPLTVAGKDGLAHLTQYAKGALEAGVWHMQYNVVDVETLRHAQEHPEEHQDLIVRVAGYSAFFCGLSKQLQEDVIDRTEHLIAN</sequence>
<feature type="modified residue" description="Glycine radical" evidence="3">
    <location>
        <position position="790"/>
    </location>
</feature>
<dbReference type="InterPro" id="IPR004184">
    <property type="entry name" value="PFL_dom"/>
</dbReference>
<dbReference type="InterPro" id="IPR019777">
    <property type="entry name" value="Form_AcTrfase_GR_CS"/>
</dbReference>
<dbReference type="InterPro" id="IPR010098">
    <property type="entry name" value="PFL2/GDeHydtase_fam"/>
</dbReference>
<proteinExistence type="predicted"/>
<dbReference type="NCBIfam" id="TIGR01774">
    <property type="entry name" value="PFL2-3"/>
    <property type="match status" value="1"/>
</dbReference>
<dbReference type="PROSITE" id="PS51554">
    <property type="entry name" value="PFL"/>
    <property type="match status" value="1"/>
</dbReference>
<dbReference type="Proteomes" id="UP000674938">
    <property type="component" value="Unassembled WGS sequence"/>
</dbReference>
<accession>A0A940SWQ3</accession>
<keyword evidence="2" id="KW-0456">Lyase</keyword>
<dbReference type="EMBL" id="JAEEGA010000006">
    <property type="protein sequence ID" value="MBP1041593.1"/>
    <property type="molecule type" value="Genomic_DNA"/>
</dbReference>
<dbReference type="AlphaFoldDB" id="A0A940SWQ3"/>
<dbReference type="GO" id="GO:0005829">
    <property type="term" value="C:cytosol"/>
    <property type="evidence" value="ECO:0007669"/>
    <property type="project" value="TreeGrafter"/>
</dbReference>
<evidence type="ECO:0000256" key="2">
    <source>
        <dbReference type="ARBA" id="ARBA00023239"/>
    </source>
</evidence>
<dbReference type="RefSeq" id="WP_209527680.1">
    <property type="nucleotide sequence ID" value="NZ_JAEEGA010000006.1"/>
</dbReference>
<dbReference type="PROSITE" id="PS00850">
    <property type="entry name" value="GLY_RADICAL_1"/>
    <property type="match status" value="1"/>
</dbReference>
<dbReference type="Pfam" id="PF02901">
    <property type="entry name" value="PFL-like"/>
    <property type="match status" value="1"/>
</dbReference>
<dbReference type="InterPro" id="IPR001150">
    <property type="entry name" value="Gly_radical"/>
</dbReference>
<protein>
    <submittedName>
        <fullName evidence="6">Formate C-acetyltransferase/glycerol dehydratase family glycyl radical enzyme</fullName>
    </submittedName>
</protein>
<evidence type="ECO:0000259" key="4">
    <source>
        <dbReference type="PROSITE" id="PS51149"/>
    </source>
</evidence>
<dbReference type="SUPFAM" id="SSF51998">
    <property type="entry name" value="PFL-like glycyl radical enzymes"/>
    <property type="match status" value="1"/>
</dbReference>
<dbReference type="InterPro" id="IPR051215">
    <property type="entry name" value="GRE"/>
</dbReference>
<dbReference type="Gene3D" id="3.20.70.20">
    <property type="match status" value="1"/>
</dbReference>
<reference evidence="6" key="1">
    <citation type="submission" date="2020-12" db="EMBL/GenBank/DDBJ databases">
        <title>Vagococcus allomyrinae sp. nov. and Enterococcus lavae sp. nov., isolated from the larvae of Allomyrina dichotoma.</title>
        <authorList>
            <person name="Lee S.D."/>
        </authorList>
    </citation>
    <scope>NUCLEOTIDE SEQUENCE</scope>
    <source>
        <strain evidence="6">BWB3-3</strain>
    </source>
</reference>
<feature type="domain" description="PFL" evidence="5">
    <location>
        <begin position="20"/>
        <end position="687"/>
    </location>
</feature>
<evidence type="ECO:0000313" key="6">
    <source>
        <dbReference type="EMBL" id="MBP1041593.1"/>
    </source>
</evidence>
<dbReference type="PANTHER" id="PTHR43641:SF2">
    <property type="entry name" value="DEHYDRATASE YBIW-RELATED"/>
    <property type="match status" value="1"/>
</dbReference>
<name>A0A940SWQ3_9ENTE</name>